<evidence type="ECO:0000256" key="2">
    <source>
        <dbReference type="ARBA" id="ARBA00004613"/>
    </source>
</evidence>
<dbReference type="InterPro" id="IPR013818">
    <property type="entry name" value="Lipase"/>
</dbReference>
<dbReference type="GO" id="GO:0005615">
    <property type="term" value="C:extracellular space"/>
    <property type="evidence" value="ECO:0007669"/>
    <property type="project" value="TreeGrafter"/>
</dbReference>
<evidence type="ECO:0000256" key="11">
    <source>
        <dbReference type="PIRSR" id="PIRSR603782-2"/>
    </source>
</evidence>
<dbReference type="PANTHER" id="PTHR11610:SF186">
    <property type="entry name" value="FI22312P1"/>
    <property type="match status" value="1"/>
</dbReference>
<dbReference type="Pfam" id="PF00151">
    <property type="entry name" value="Lipase"/>
    <property type="match status" value="1"/>
</dbReference>
<dbReference type="InterPro" id="IPR013766">
    <property type="entry name" value="Thioredoxin_domain"/>
</dbReference>
<feature type="transmembrane region" description="Helical" evidence="13">
    <location>
        <begin position="545"/>
        <end position="568"/>
    </location>
</feature>
<protein>
    <recommendedName>
        <fullName evidence="5">phospholipase A1</fullName>
        <ecNumber evidence="5">3.1.1.32</ecNumber>
    </recommendedName>
</protein>
<dbReference type="Gene3D" id="3.40.30.10">
    <property type="entry name" value="Glutaredoxin"/>
    <property type="match status" value="1"/>
</dbReference>
<comment type="similarity">
    <text evidence="3 12">Belongs to the AB hydrolase superfamily. Lipase family.</text>
</comment>
<dbReference type="PANTHER" id="PTHR11610">
    <property type="entry name" value="LIPASE"/>
    <property type="match status" value="1"/>
</dbReference>
<dbReference type="FunFam" id="3.40.30.10:FF:000013">
    <property type="entry name" value="Blast:Protein SCO1 homolog, mitochondrial"/>
    <property type="match status" value="1"/>
</dbReference>
<sequence>MQLVLLKRLILIFGLTIFWIIEVKHAIKLAERNRAMLRRIRVGRENLKPKICYDLVGCFADPPPHLRLKRPPEHPKVIQTRFLLYTRSTRESPKNLHYDDDSTSTLQPEFNSTKSLKVIIHGYKGSGSDVGAILLVQAFLDIEDTNVLVLDWTRGAGTTYSVAVANTELVGRQLGLILLDIINLGTLVEDVHIIGFSLGAHVAGCASEILKKKNLLLGRITGLDPASPFFRNHLLREKSRKLDATDAQLVDVIHTDGSEDFADGFGLLKPIGHIDFFPNGGREQPGCNDVKNSVVVSHLREDMLTKEIACSHLRAWTYFLESVRTTNESCKFIAWPCSQGRMSYMNGMCFPMESTLWTQEMGYRADHGPLGIYYLPMREEEPFCGEPVRASVTTSEEALKTSGVLFLKIMEQNSTINFRFRYPILTRKNKGMTFYNIAAAKFQSLLKDRSTIKARIWYQKDKNEKNEDPVKTINTDILLIDKVTLEDRKGNRCTSQAFKTTSFKHLRSFKQCYSQIRTINITPSFNSNEIDSFSNNKKESDKKSFITWKSVIVTTIIGTSLLMYVYYLQEIKDKQIERERRRQLGKAAIGGKFELIDSQGKIWKSDDFLGQWVLIYFGFTHCPDICPDELEKMTEIVNKLENQHNIKVQPIFISVDPERDTPEVVGKYIKEFSDKILGLTGTKEQIAKVCKAYRVYYSNGPKDQDSDYIVDHTIIIYLIDPDGLFVDYYGLTHTAEQIVHSVCINKIKYEKLNSDTWIPSIPFKNPLSM</sequence>
<dbReference type="Pfam" id="PF02630">
    <property type="entry name" value="SCO1-SenC"/>
    <property type="match status" value="1"/>
</dbReference>
<evidence type="ECO:0000256" key="7">
    <source>
        <dbReference type="ARBA" id="ARBA00022801"/>
    </source>
</evidence>
<keyword evidence="7" id="KW-0378">Hydrolase</keyword>
<dbReference type="CDD" id="cd02968">
    <property type="entry name" value="SCO"/>
    <property type="match status" value="1"/>
</dbReference>
<feature type="disulfide bond" description="Redox-active" evidence="11">
    <location>
        <begin position="622"/>
        <end position="626"/>
    </location>
</feature>
<accession>A0A2A3ED31</accession>
<dbReference type="STRING" id="94128.A0A2A3ED31"/>
<keyword evidence="16" id="KW-1185">Reference proteome</keyword>
<dbReference type="PROSITE" id="PS51352">
    <property type="entry name" value="THIOREDOXIN_2"/>
    <property type="match status" value="1"/>
</dbReference>
<evidence type="ECO:0000256" key="13">
    <source>
        <dbReference type="SAM" id="Phobius"/>
    </source>
</evidence>
<evidence type="ECO:0000256" key="9">
    <source>
        <dbReference type="ARBA" id="ARBA00023157"/>
    </source>
</evidence>
<keyword evidence="13" id="KW-1133">Transmembrane helix</keyword>
<reference evidence="15 16" key="1">
    <citation type="submission" date="2014-07" db="EMBL/GenBank/DDBJ databases">
        <title>Genomic and transcriptomic analysis on Apis cerana provide comprehensive insights into honey bee biology.</title>
        <authorList>
            <person name="Diao Q."/>
            <person name="Sun L."/>
            <person name="Zheng H."/>
            <person name="Zheng H."/>
            <person name="Xu S."/>
            <person name="Wang S."/>
            <person name="Zeng Z."/>
            <person name="Hu F."/>
            <person name="Su S."/>
            <person name="Wu J."/>
        </authorList>
    </citation>
    <scope>NUCLEOTIDE SEQUENCE [LARGE SCALE GENOMIC DNA]</scope>
    <source>
        <tissue evidence="15">Pupae without intestine</tissue>
    </source>
</reference>
<keyword evidence="6" id="KW-0964">Secreted</keyword>
<organism evidence="15 16">
    <name type="scientific">Apis cerana cerana</name>
    <name type="common">Oriental honeybee</name>
    <dbReference type="NCBI Taxonomy" id="94128"/>
    <lineage>
        <taxon>Eukaryota</taxon>
        <taxon>Metazoa</taxon>
        <taxon>Ecdysozoa</taxon>
        <taxon>Arthropoda</taxon>
        <taxon>Hexapoda</taxon>
        <taxon>Insecta</taxon>
        <taxon>Pterygota</taxon>
        <taxon>Neoptera</taxon>
        <taxon>Endopterygota</taxon>
        <taxon>Hymenoptera</taxon>
        <taxon>Apocrita</taxon>
        <taxon>Aculeata</taxon>
        <taxon>Apoidea</taxon>
        <taxon>Anthophila</taxon>
        <taxon>Apidae</taxon>
        <taxon>Apis</taxon>
    </lineage>
</organism>
<evidence type="ECO:0000313" key="16">
    <source>
        <dbReference type="Proteomes" id="UP000242457"/>
    </source>
</evidence>
<dbReference type="OrthoDB" id="270009at2759"/>
<dbReference type="AlphaFoldDB" id="A0A2A3ED31"/>
<comment type="subcellular location">
    <subcellularLocation>
        <location evidence="2">Secreted</location>
    </subcellularLocation>
</comment>
<dbReference type="InterPro" id="IPR029058">
    <property type="entry name" value="AB_hydrolase_fold"/>
</dbReference>
<dbReference type="SUPFAM" id="SSF52833">
    <property type="entry name" value="Thioredoxin-like"/>
    <property type="match status" value="1"/>
</dbReference>
<keyword evidence="9 11" id="KW-1015">Disulfide bond</keyword>
<feature type="binding site" evidence="10">
    <location>
        <position position="622"/>
    </location>
    <ligand>
        <name>Cu cation</name>
        <dbReference type="ChEBI" id="CHEBI:23378"/>
    </ligand>
</feature>
<dbReference type="InterPro" id="IPR033906">
    <property type="entry name" value="Lipase_N"/>
</dbReference>
<keyword evidence="13" id="KW-0472">Membrane</keyword>
<name>A0A2A3ED31_APICC</name>
<feature type="binding site" evidence="10">
    <location>
        <position position="626"/>
    </location>
    <ligand>
        <name>Cu cation</name>
        <dbReference type="ChEBI" id="CHEBI:23378"/>
    </ligand>
</feature>
<keyword evidence="13" id="KW-0812">Transmembrane</keyword>
<proteinExistence type="inferred from homology"/>
<evidence type="ECO:0000256" key="4">
    <source>
        <dbReference type="ARBA" id="ARBA00010996"/>
    </source>
</evidence>
<feature type="binding site" evidence="10">
    <location>
        <position position="712"/>
    </location>
    <ligand>
        <name>Cu cation</name>
        <dbReference type="ChEBI" id="CHEBI:23378"/>
    </ligand>
</feature>
<dbReference type="InterPro" id="IPR000734">
    <property type="entry name" value="TAG_lipase"/>
</dbReference>
<dbReference type="PRINTS" id="PR00821">
    <property type="entry name" value="TAGLIPASE"/>
</dbReference>
<dbReference type="InterPro" id="IPR036249">
    <property type="entry name" value="Thioredoxin-like_sf"/>
</dbReference>
<dbReference type="GO" id="GO:0008535">
    <property type="term" value="P:respiratory chain complex IV assembly"/>
    <property type="evidence" value="ECO:0007669"/>
    <property type="project" value="UniProtKB-ARBA"/>
</dbReference>
<evidence type="ECO:0000256" key="8">
    <source>
        <dbReference type="ARBA" id="ARBA00023008"/>
    </source>
</evidence>
<evidence type="ECO:0000256" key="10">
    <source>
        <dbReference type="PIRSR" id="PIRSR603782-1"/>
    </source>
</evidence>
<evidence type="ECO:0000256" key="6">
    <source>
        <dbReference type="ARBA" id="ARBA00022525"/>
    </source>
</evidence>
<dbReference type="GO" id="GO:0008970">
    <property type="term" value="F:phospholipase A1 activity"/>
    <property type="evidence" value="ECO:0007669"/>
    <property type="project" value="UniProtKB-EC"/>
</dbReference>
<dbReference type="EMBL" id="KZ288280">
    <property type="protein sequence ID" value="PBC29637.1"/>
    <property type="molecule type" value="Genomic_DNA"/>
</dbReference>
<evidence type="ECO:0000256" key="1">
    <source>
        <dbReference type="ARBA" id="ARBA00000111"/>
    </source>
</evidence>
<feature type="domain" description="Thioredoxin" evidence="14">
    <location>
        <begin position="582"/>
        <end position="752"/>
    </location>
</feature>
<dbReference type="GO" id="GO:0016042">
    <property type="term" value="P:lipid catabolic process"/>
    <property type="evidence" value="ECO:0007669"/>
    <property type="project" value="TreeGrafter"/>
</dbReference>
<evidence type="ECO:0000259" key="14">
    <source>
        <dbReference type="PROSITE" id="PS51352"/>
    </source>
</evidence>
<dbReference type="GO" id="GO:0046872">
    <property type="term" value="F:metal ion binding"/>
    <property type="evidence" value="ECO:0007669"/>
    <property type="project" value="UniProtKB-KW"/>
</dbReference>
<evidence type="ECO:0000256" key="12">
    <source>
        <dbReference type="RuleBase" id="RU004262"/>
    </source>
</evidence>
<evidence type="ECO:0000313" key="15">
    <source>
        <dbReference type="EMBL" id="PBC29637.1"/>
    </source>
</evidence>
<evidence type="ECO:0000256" key="5">
    <source>
        <dbReference type="ARBA" id="ARBA00013179"/>
    </source>
</evidence>
<dbReference type="Proteomes" id="UP000242457">
    <property type="component" value="Unassembled WGS sequence"/>
</dbReference>
<evidence type="ECO:0000256" key="3">
    <source>
        <dbReference type="ARBA" id="ARBA00010701"/>
    </source>
</evidence>
<dbReference type="InterPro" id="IPR003782">
    <property type="entry name" value="SCO1/SenC"/>
</dbReference>
<keyword evidence="8 10" id="KW-0186">Copper</keyword>
<dbReference type="CDD" id="cd00707">
    <property type="entry name" value="Pancreat_lipase_like"/>
    <property type="match status" value="1"/>
</dbReference>
<comment type="similarity">
    <text evidence="4">Belongs to the SCO1/2 family.</text>
</comment>
<keyword evidence="10" id="KW-0479">Metal-binding</keyword>
<dbReference type="SUPFAM" id="SSF53474">
    <property type="entry name" value="alpha/beta-Hydrolases"/>
    <property type="match status" value="1"/>
</dbReference>
<gene>
    <name evidence="15" type="ORF">APICC_09800</name>
</gene>
<comment type="catalytic activity">
    <reaction evidence="1">
        <text>a 1,2-diacyl-sn-glycero-3-phosphocholine + H2O = a 2-acyl-sn-glycero-3-phosphocholine + a fatty acid + H(+)</text>
        <dbReference type="Rhea" id="RHEA:18689"/>
        <dbReference type="ChEBI" id="CHEBI:15377"/>
        <dbReference type="ChEBI" id="CHEBI:15378"/>
        <dbReference type="ChEBI" id="CHEBI:28868"/>
        <dbReference type="ChEBI" id="CHEBI:57643"/>
        <dbReference type="ChEBI" id="CHEBI:57875"/>
        <dbReference type="EC" id="3.1.1.32"/>
    </reaction>
</comment>
<dbReference type="EC" id="3.1.1.32" evidence="5"/>
<dbReference type="Gene3D" id="3.40.50.1820">
    <property type="entry name" value="alpha/beta hydrolase"/>
    <property type="match status" value="1"/>
</dbReference>